<dbReference type="PANTHER" id="PTHR13457">
    <property type="entry name" value="BAP28"/>
    <property type="match status" value="1"/>
</dbReference>
<dbReference type="Proteomes" id="UP000800094">
    <property type="component" value="Unassembled WGS sequence"/>
</dbReference>
<evidence type="ECO:0000259" key="12">
    <source>
        <dbReference type="SMART" id="SM01036"/>
    </source>
</evidence>
<dbReference type="OrthoDB" id="31183at2759"/>
<dbReference type="InterPro" id="IPR011989">
    <property type="entry name" value="ARM-like"/>
</dbReference>
<evidence type="ECO:0000256" key="7">
    <source>
        <dbReference type="ARBA" id="ARBA00023242"/>
    </source>
</evidence>
<evidence type="ECO:0000256" key="4">
    <source>
        <dbReference type="ARBA" id="ARBA00015399"/>
    </source>
</evidence>
<dbReference type="PANTHER" id="PTHR13457:SF1">
    <property type="entry name" value="HEAT REPEAT-CONTAINING PROTEIN 1"/>
    <property type="match status" value="1"/>
</dbReference>
<evidence type="ECO:0000256" key="1">
    <source>
        <dbReference type="ARBA" id="ARBA00004604"/>
    </source>
</evidence>
<evidence type="ECO:0000256" key="11">
    <source>
        <dbReference type="SAM" id="MobiDB-lite"/>
    </source>
</evidence>
<dbReference type="Pfam" id="PF23243">
    <property type="entry name" value="HEAT_HEATR1"/>
    <property type="match status" value="1"/>
</dbReference>
<dbReference type="GO" id="GO:0034455">
    <property type="term" value="C:t-UTP complex"/>
    <property type="evidence" value="ECO:0007669"/>
    <property type="project" value="TreeGrafter"/>
</dbReference>
<dbReference type="EMBL" id="ML987197">
    <property type="protein sequence ID" value="KAF2247286.1"/>
    <property type="molecule type" value="Genomic_DNA"/>
</dbReference>
<dbReference type="InterPro" id="IPR022125">
    <property type="entry name" value="U3snoRNP10_N"/>
</dbReference>
<dbReference type="RefSeq" id="XP_033682290.1">
    <property type="nucleotide sequence ID" value="XM_033825928.1"/>
</dbReference>
<dbReference type="InterPro" id="IPR016024">
    <property type="entry name" value="ARM-type_fold"/>
</dbReference>
<dbReference type="InterPro" id="IPR012954">
    <property type="entry name" value="BP28_C_dom"/>
</dbReference>
<keyword evidence="8 10" id="KW-0687">Ribonucleoprotein</keyword>
<feature type="compositionally biased region" description="Acidic residues" evidence="11">
    <location>
        <begin position="463"/>
        <end position="473"/>
    </location>
</feature>
<comment type="subunit">
    <text evidence="3 10">Component of the ribosomal small subunit (SSU) processome.</text>
</comment>
<dbReference type="GO" id="GO:0000462">
    <property type="term" value="P:maturation of SSU-rRNA from tricistronic rRNA transcript (SSU-rRNA, 5.8S rRNA, LSU-rRNA)"/>
    <property type="evidence" value="ECO:0007669"/>
    <property type="project" value="TreeGrafter"/>
</dbReference>
<evidence type="ECO:0000256" key="6">
    <source>
        <dbReference type="ARBA" id="ARBA00022552"/>
    </source>
</evidence>
<dbReference type="GO" id="GO:0032040">
    <property type="term" value="C:small-subunit processome"/>
    <property type="evidence" value="ECO:0007669"/>
    <property type="project" value="TreeGrafter"/>
</dbReference>
<proteinExistence type="inferred from homology"/>
<dbReference type="GO" id="GO:0030686">
    <property type="term" value="C:90S preribosome"/>
    <property type="evidence" value="ECO:0007669"/>
    <property type="project" value="TreeGrafter"/>
</dbReference>
<reference evidence="13" key="1">
    <citation type="journal article" date="2020" name="Stud. Mycol.">
        <title>101 Dothideomycetes genomes: a test case for predicting lifestyles and emergence of pathogens.</title>
        <authorList>
            <person name="Haridas S."/>
            <person name="Albert R."/>
            <person name="Binder M."/>
            <person name="Bloem J."/>
            <person name="Labutti K."/>
            <person name="Salamov A."/>
            <person name="Andreopoulos B."/>
            <person name="Baker S."/>
            <person name="Barry K."/>
            <person name="Bills G."/>
            <person name="Bluhm B."/>
            <person name="Cannon C."/>
            <person name="Castanera R."/>
            <person name="Culley D."/>
            <person name="Daum C."/>
            <person name="Ezra D."/>
            <person name="Gonzalez J."/>
            <person name="Henrissat B."/>
            <person name="Kuo A."/>
            <person name="Liang C."/>
            <person name="Lipzen A."/>
            <person name="Lutzoni F."/>
            <person name="Magnuson J."/>
            <person name="Mondo S."/>
            <person name="Nolan M."/>
            <person name="Ohm R."/>
            <person name="Pangilinan J."/>
            <person name="Park H.-J."/>
            <person name="Ramirez L."/>
            <person name="Alfaro M."/>
            <person name="Sun H."/>
            <person name="Tritt A."/>
            <person name="Yoshinaga Y."/>
            <person name="Zwiers L.-H."/>
            <person name="Turgeon B."/>
            <person name="Goodwin S."/>
            <person name="Spatafora J."/>
            <person name="Crous P."/>
            <person name="Grigoriev I."/>
        </authorList>
    </citation>
    <scope>NUCLEOTIDE SEQUENCE</scope>
    <source>
        <strain evidence="13">CBS 122368</strain>
    </source>
</reference>
<evidence type="ECO:0000313" key="14">
    <source>
        <dbReference type="Proteomes" id="UP000800094"/>
    </source>
</evidence>
<comment type="function">
    <text evidence="9">Involved in nucleolar processing of pre-18S ribosomal RNA. Involved in ribosome biosynthesis.</text>
</comment>
<comment type="subcellular location">
    <subcellularLocation>
        <location evidence="1 10">Nucleus</location>
        <location evidence="1 10">Nucleolus</location>
    </subcellularLocation>
</comment>
<name>A0A6A6IA69_9PLEO</name>
<dbReference type="SMART" id="SM01036">
    <property type="entry name" value="BP28CT"/>
    <property type="match status" value="1"/>
</dbReference>
<dbReference type="InterPro" id="IPR056473">
    <property type="entry name" value="HEAT_Utp10/HEAT1"/>
</dbReference>
<evidence type="ECO:0000256" key="8">
    <source>
        <dbReference type="ARBA" id="ARBA00023274"/>
    </source>
</evidence>
<comment type="similarity">
    <text evidence="2 10">Belongs to the HEATR1/UTP10 family.</text>
</comment>
<dbReference type="GeneID" id="54579258"/>
<accession>A0A6A6IA69</accession>
<organism evidence="13 14">
    <name type="scientific">Trematosphaeria pertusa</name>
    <dbReference type="NCBI Taxonomy" id="390896"/>
    <lineage>
        <taxon>Eukaryota</taxon>
        <taxon>Fungi</taxon>
        <taxon>Dikarya</taxon>
        <taxon>Ascomycota</taxon>
        <taxon>Pezizomycotina</taxon>
        <taxon>Dothideomycetes</taxon>
        <taxon>Pleosporomycetidae</taxon>
        <taxon>Pleosporales</taxon>
        <taxon>Massarineae</taxon>
        <taxon>Trematosphaeriaceae</taxon>
        <taxon>Trematosphaeria</taxon>
    </lineage>
</organism>
<dbReference type="GO" id="GO:0045943">
    <property type="term" value="P:positive regulation of transcription by RNA polymerase I"/>
    <property type="evidence" value="ECO:0007669"/>
    <property type="project" value="TreeGrafter"/>
</dbReference>
<keyword evidence="5 10" id="KW-0690">Ribosome biogenesis</keyword>
<dbReference type="GO" id="GO:0030515">
    <property type="term" value="F:snoRNA binding"/>
    <property type="evidence" value="ECO:0007669"/>
    <property type="project" value="TreeGrafter"/>
</dbReference>
<protein>
    <recommendedName>
        <fullName evidence="4 10">U3 small nucleolar RNA-associated protein 10</fullName>
    </recommendedName>
</protein>
<evidence type="ECO:0000256" key="5">
    <source>
        <dbReference type="ARBA" id="ARBA00022517"/>
    </source>
</evidence>
<dbReference type="Gene3D" id="1.25.10.10">
    <property type="entry name" value="Leucine-rich Repeat Variant"/>
    <property type="match status" value="4"/>
</dbReference>
<keyword evidence="14" id="KW-1185">Reference proteome</keyword>
<evidence type="ECO:0000256" key="2">
    <source>
        <dbReference type="ARBA" id="ARBA00010559"/>
    </source>
</evidence>
<evidence type="ECO:0000256" key="10">
    <source>
        <dbReference type="RuleBase" id="RU367065"/>
    </source>
</evidence>
<dbReference type="Pfam" id="PF12397">
    <property type="entry name" value="U3snoRNP10"/>
    <property type="match status" value="1"/>
</dbReference>
<evidence type="ECO:0000313" key="13">
    <source>
        <dbReference type="EMBL" id="KAF2247286.1"/>
    </source>
</evidence>
<keyword evidence="7 10" id="KW-0539">Nucleus</keyword>
<dbReference type="Pfam" id="PF08146">
    <property type="entry name" value="BP28CT"/>
    <property type="match status" value="1"/>
</dbReference>
<evidence type="ECO:0000256" key="3">
    <source>
        <dbReference type="ARBA" id="ARBA00011399"/>
    </source>
</evidence>
<sequence>MTSLQKQLAVIAASSTHQLDLKAQKLAHGKSLLFEPRQAANQSFENIYLICYEGYRDLCALDPRFVQFSRSLFSEQSKVEDRTQMTKAENAKLDEVLQAFICMVGPRLLLKPAEKALEWLVRRFRVHEYNTECLILTYLPYHNTPQFLALLSILPPNPPLTLRFLHPYIQSPTNPPRQTIVYTAINTPAFFNALQNYATKVLEGGHQSSTLLSFWSSITAQAIDGILDQGSSGRREIQDQRTEGLLLRVLPVLNACMKSAYGAEAVIACYMIIIGLVTKTSFQDKVLDSLMEAAILSSDSTTLEECLTCLAVIAEERSKVALSPTVVKRLLRISDLTQRLMTVSKKCLANRLTLGYALGALERTGQSEEALDAFQSILESNLLDEPRLSVALSSFLQLLSSRKRGSMGHGLLIDYALKLNETRNVSKVLREVAKKDGTDLEALGLTLGQSIYAVEADAQASEDEEMLDADGLEESGAPAAQPPNILETTFLDPKASESFLEVLPRFEQAVASDEATRFLKADSLQQPDAFQTPLFLSFLIRSWCSSASATARAAALRRATSLIQKTDISVDLQNMIPYLLYALADPSAITRRSAAACTIALSRKMSATKNKAHTGIWASSGLYGKESSKISPLHKDQTQALLSVLVPMLEESTMDSNYVITAVREILEGTQSPKNAKNGLKSSLRSPILSFLGCHVAVTPLLTVRLRLLSLFNFLGRASAGIRTGTILPIVRKWCSMPASEVAAQCEIEKIDATEVDRIHLTTLMPREAESVSLLKDIITGKCSKDRKQLVGLAFDRLSAIWSKLRSDSRLTLSEQLLELSLAEIKTDFDELCRGRALDTLRHVKLDTATLVAFLDSVPSSVQMPEGPPAKKRRRTSRSEMARVELQSPEEVSRLLSRLTLVLELIEGSKPAEHPVLFKNLFAVLGELQQLKQQSGSELVYLQSLILSSLAPIVDRIKDEKDTSEYQASIRADLLIDCIRHSTSPQVQTAALLLITLLASWVPELVLPNLMPVFTFVGSTVLRQQDDYSAHVVDQTISRVIPPLAASLRAKYKNFLTGVADLLLSFTAAFEHIPPHRRLKIFSELARTLGPVDSLSVIIALLVDRYSNSKTQSRFSTDLLLAFDPIVALETFKSYLALVADASGDGRKISDTLFSLNEKQPNEVENALNSLLSAIADLSTDERLRTHVSRAFRKKAEPERPRTVFAAIIETVIQISKEVVERPKVYQSCSRVLGNCLDLLPTADLIKSVELLLSSPDRDVQIAAIKSVEVRAGTVTQNDQESVTALLAFLHTLDEVLQRSQQMDVKRVTLSCIDSIIGRFGKRDTTTVSEVARTISGPQSLASSDDRARILSLLCLTSIVDVLDDEAISLLPTVLPIVFEYLGTAIDQENTGLHNAVYTLISNIVLRVGFMFSRDYLVPILKLSQRSAVGDLDEACDEERHQFYERVSQHLGAQEVFTAIKSTWSDATGRGFEACQEQLDLMRSTIGSQTKPKLIKASSTLFPLLLDIFGLRSAITSSGEEDFDDDEVGQLEGTLIEAVIAMTLKLSDATFRPFFVQLVDKASSKLDISRSITFYKFLAVFFDKFKSIVTSYSSYVIEDASSLLESLAKQGGNTALREAVLAALQKTFQHDQDGFWQAPSHFGAIMTPLLAQLTIDSSEEITADIIPAITELAAASSSSTDNHREMNTVLLNYMRAEEAHTRLATVKCEQSLTKRLGEEWLGLLPEMLPFISELREDDDEMVERETQRWISMVEEILGEDLDAMLQ</sequence>
<evidence type="ECO:0000256" key="9">
    <source>
        <dbReference type="ARBA" id="ARBA00025076"/>
    </source>
</evidence>
<gene>
    <name evidence="13" type="ORF">BU26DRAFT_486822</name>
</gene>
<feature type="region of interest" description="Disordered" evidence="11">
    <location>
        <begin position="463"/>
        <end position="484"/>
    </location>
</feature>
<dbReference type="InterPro" id="IPR040191">
    <property type="entry name" value="UTP10"/>
</dbReference>
<feature type="domain" description="BP28 C-terminal" evidence="12">
    <location>
        <begin position="1491"/>
        <end position="1635"/>
    </location>
</feature>
<keyword evidence="6 10" id="KW-0698">rRNA processing</keyword>
<dbReference type="SUPFAM" id="SSF48371">
    <property type="entry name" value="ARM repeat"/>
    <property type="match status" value="2"/>
</dbReference>